<dbReference type="EMBL" id="CAJSLV010000089">
    <property type="protein sequence ID" value="CAG6397537.1"/>
    <property type="molecule type" value="Genomic_DNA"/>
</dbReference>
<feature type="region of interest" description="Disordered" evidence="1">
    <location>
        <begin position="1"/>
        <end position="165"/>
    </location>
</feature>
<evidence type="ECO:0000313" key="2">
    <source>
        <dbReference type="EMBL" id="CAG6397537.1"/>
    </source>
</evidence>
<reference evidence="2" key="1">
    <citation type="submission" date="2021-05" db="EMBL/GenBank/DDBJ databases">
        <authorList>
            <person name="Arsene-Ploetze F."/>
        </authorList>
    </citation>
    <scope>NUCLEOTIDE SEQUENCE</scope>
    <source>
        <strain evidence="2">DSM 42138</strain>
    </source>
</reference>
<feature type="compositionally biased region" description="Basic and acidic residues" evidence="1">
    <location>
        <begin position="55"/>
        <end position="81"/>
    </location>
</feature>
<sequence>MTHEQAQHAAACRPHSRGGRHSRRRLPDSGGRGPGRVERRYVHVAHPRPGWADDGSGRPAERRGRRSDRPAHDGPSDRPADDGPDGPADDASHGPADDGPDRPADDGPDGPADDASHGGADDSSHASAAHDRHVQRQRQRRLHVEPDVAERYEPRRQQQHLHPDR</sequence>
<proteinExistence type="predicted"/>
<feature type="compositionally biased region" description="Basic residues" evidence="1">
    <location>
        <begin position="14"/>
        <end position="24"/>
    </location>
</feature>
<protein>
    <submittedName>
        <fullName evidence="2">Uncharacterized protein</fullName>
    </submittedName>
</protein>
<organism evidence="2 3">
    <name type="scientific">Actinacidiphila cocklensis</name>
    <dbReference type="NCBI Taxonomy" id="887465"/>
    <lineage>
        <taxon>Bacteria</taxon>
        <taxon>Bacillati</taxon>
        <taxon>Actinomycetota</taxon>
        <taxon>Actinomycetes</taxon>
        <taxon>Kitasatosporales</taxon>
        <taxon>Streptomycetaceae</taxon>
        <taxon>Actinacidiphila</taxon>
    </lineage>
</organism>
<comment type="caution">
    <text evidence="2">The sequence shown here is derived from an EMBL/GenBank/DDBJ whole genome shotgun (WGS) entry which is preliminary data.</text>
</comment>
<dbReference type="AlphaFoldDB" id="A0A9W4DW88"/>
<gene>
    <name evidence="2" type="ORF">SCOCK_570006</name>
</gene>
<feature type="compositionally biased region" description="Basic and acidic residues" evidence="1">
    <location>
        <begin position="114"/>
        <end position="134"/>
    </location>
</feature>
<name>A0A9W4DW88_9ACTN</name>
<feature type="compositionally biased region" description="Basic and acidic residues" evidence="1">
    <location>
        <begin position="142"/>
        <end position="165"/>
    </location>
</feature>
<keyword evidence="3" id="KW-1185">Reference proteome</keyword>
<accession>A0A9W4DW88</accession>
<dbReference type="Proteomes" id="UP001152519">
    <property type="component" value="Unassembled WGS sequence"/>
</dbReference>
<evidence type="ECO:0000313" key="3">
    <source>
        <dbReference type="Proteomes" id="UP001152519"/>
    </source>
</evidence>
<evidence type="ECO:0000256" key="1">
    <source>
        <dbReference type="SAM" id="MobiDB-lite"/>
    </source>
</evidence>
<feature type="compositionally biased region" description="Basic and acidic residues" evidence="1">
    <location>
        <begin position="90"/>
        <end position="105"/>
    </location>
</feature>